<feature type="region of interest" description="Disordered" evidence="6">
    <location>
        <begin position="1"/>
        <end position="70"/>
    </location>
</feature>
<feature type="compositionally biased region" description="Basic residues" evidence="6">
    <location>
        <begin position="8"/>
        <end position="21"/>
    </location>
</feature>
<dbReference type="PANTHER" id="PTHR43725">
    <property type="entry name" value="UDP-GLUCOSE 4-EPIMERASE"/>
    <property type="match status" value="1"/>
</dbReference>
<dbReference type="EMBL" id="CP025583">
    <property type="protein sequence ID" value="AUM74643.1"/>
    <property type="molecule type" value="Genomic_DNA"/>
</dbReference>
<evidence type="ECO:0000313" key="9">
    <source>
        <dbReference type="Proteomes" id="UP000234882"/>
    </source>
</evidence>
<evidence type="ECO:0000259" key="7">
    <source>
        <dbReference type="Pfam" id="PF01370"/>
    </source>
</evidence>
<name>A0A2K9MG98_9RHOB</name>
<protein>
    <recommendedName>
        <fullName evidence="3">UDP-glucose 4-epimerase</fullName>
    </recommendedName>
    <alternativeName>
        <fullName evidence="5">Galactowaldenase</fullName>
    </alternativeName>
    <alternativeName>
        <fullName evidence="4">UDP-galactose 4-epimerase</fullName>
    </alternativeName>
</protein>
<dbReference type="InterPro" id="IPR001509">
    <property type="entry name" value="Epimerase_deHydtase"/>
</dbReference>
<evidence type="ECO:0000256" key="3">
    <source>
        <dbReference type="ARBA" id="ARBA00018569"/>
    </source>
</evidence>
<comment type="pathway">
    <text evidence="1">Carbohydrate metabolism; galactose metabolism.</text>
</comment>
<evidence type="ECO:0000256" key="4">
    <source>
        <dbReference type="ARBA" id="ARBA00031367"/>
    </source>
</evidence>
<dbReference type="InterPro" id="IPR036291">
    <property type="entry name" value="NAD(P)-bd_dom_sf"/>
</dbReference>
<keyword evidence="9" id="KW-1185">Reference proteome</keyword>
<dbReference type="Proteomes" id="UP000234882">
    <property type="component" value="Chromosome"/>
</dbReference>
<feature type="region of interest" description="Disordered" evidence="6">
    <location>
        <begin position="92"/>
        <end position="130"/>
    </location>
</feature>
<sequence>MWRPPNRSLRRFCAKPKAKRERPHDHPQRLSARQRSRTGAAGFRPPHARHGGRRDPDLSRHPARYPAQTGAGRCRRGRCLYAVRPVFRLGRCNGRSLGKPGASSGAGTDQGGHGAVQRSRDPCRLRPDRGPDVTTLVTGAGLIGSAAAKLLAARGGKVVLIDLRAPADIPPGVTFIRADITDTGQIDQIIQDHSITAILHTAALLSTAMRADPVLGLRVNILGTAALLEACRRHSIHRIVLISSTTVLYSGFSTLGPDPIPEDAALHLVSQRPGSLYAVSKLTCEQLGLLYRDLHGVDAISLRLGAVVGGDTDAPTSVPGRLFSTLVEAARAGHPIALDDPLLIWKGNEEFVDVRDCARAAVAALDATHPQTGVYNIVHPAQWSLDAVIAAVESTHGKLSVSYDRSVSTGFAGFPHVRPAGSSTEAAQQELGFSAAHDLQDSLRHWWPA</sequence>
<dbReference type="PANTHER" id="PTHR43725:SF53">
    <property type="entry name" value="UDP-ARABINOSE 4-EPIMERASE 1"/>
    <property type="match status" value="1"/>
</dbReference>
<evidence type="ECO:0000313" key="8">
    <source>
        <dbReference type="EMBL" id="AUM74643.1"/>
    </source>
</evidence>
<dbReference type="KEGG" id="paru:CYR75_10445"/>
<accession>A0A2K9MG98</accession>
<gene>
    <name evidence="8" type="ORF">CYR75_10445</name>
</gene>
<evidence type="ECO:0000256" key="1">
    <source>
        <dbReference type="ARBA" id="ARBA00004947"/>
    </source>
</evidence>
<evidence type="ECO:0000256" key="6">
    <source>
        <dbReference type="SAM" id="MobiDB-lite"/>
    </source>
</evidence>
<feature type="compositionally biased region" description="Basic and acidic residues" evidence="6">
    <location>
        <begin position="118"/>
        <end position="130"/>
    </location>
</feature>
<evidence type="ECO:0000256" key="5">
    <source>
        <dbReference type="ARBA" id="ARBA00033067"/>
    </source>
</evidence>
<feature type="domain" description="NAD-dependent epimerase/dehydratase" evidence="7">
    <location>
        <begin position="136"/>
        <end position="377"/>
    </location>
</feature>
<dbReference type="Pfam" id="PF01370">
    <property type="entry name" value="Epimerase"/>
    <property type="match status" value="1"/>
</dbReference>
<comment type="similarity">
    <text evidence="2">Belongs to the NAD(P)-dependent epimerase/dehydratase family.</text>
</comment>
<reference evidence="9" key="1">
    <citation type="submission" date="2017-12" db="EMBL/GenBank/DDBJ databases">
        <title>Genomic analysis of Paracoccus sp. CBA4604.</title>
        <authorList>
            <person name="Roh S.W."/>
            <person name="Kim J.Y."/>
            <person name="Kim J.S."/>
        </authorList>
    </citation>
    <scope>NUCLEOTIDE SEQUENCE [LARGE SCALE GENOMIC DNA]</scope>
    <source>
        <strain evidence="9">CBA4604</strain>
    </source>
</reference>
<dbReference type="CDD" id="cd08946">
    <property type="entry name" value="SDR_e"/>
    <property type="match status" value="1"/>
</dbReference>
<dbReference type="Gene3D" id="3.40.50.720">
    <property type="entry name" value="NAD(P)-binding Rossmann-like Domain"/>
    <property type="match status" value="1"/>
</dbReference>
<dbReference type="AlphaFoldDB" id="A0A2K9MG98"/>
<proteinExistence type="inferred from homology"/>
<dbReference type="SUPFAM" id="SSF51735">
    <property type="entry name" value="NAD(P)-binding Rossmann-fold domains"/>
    <property type="match status" value="1"/>
</dbReference>
<organism evidence="8 9">
    <name type="scientific">Paracoccus jeotgali</name>
    <dbReference type="NCBI Taxonomy" id="2065379"/>
    <lineage>
        <taxon>Bacteria</taxon>
        <taxon>Pseudomonadati</taxon>
        <taxon>Pseudomonadota</taxon>
        <taxon>Alphaproteobacteria</taxon>
        <taxon>Rhodobacterales</taxon>
        <taxon>Paracoccaceae</taxon>
        <taxon>Paracoccus</taxon>
    </lineage>
</organism>
<evidence type="ECO:0000256" key="2">
    <source>
        <dbReference type="ARBA" id="ARBA00007637"/>
    </source>
</evidence>